<name>A0ABU5QGE4_9BACT</name>
<evidence type="ECO:0008006" key="3">
    <source>
        <dbReference type="Google" id="ProtNLM"/>
    </source>
</evidence>
<gene>
    <name evidence="1" type="ORF">VB248_22450</name>
</gene>
<proteinExistence type="predicted"/>
<sequence>MKTRQLKILLKELSELNNSFTHYFFVWTQFSLGYSQVIVDNNNKLTSDIFKENSFSKKHNIELSNLSVEHTKTNETLLNGIFTLIYSSFENYLTEIYWVTKKIDNSLSELNEGKFENDDVLVLKVLNRLKINQENLEERHILTLDYIRLKRNRLIHQSSSNISRSLREIINKNGTELNTFWNDILPKQLQGLDFSDNNNANQITYNILIDTLNIFRVISIYIDNIILKSFSQSEFLAKEVFTEFKRINGYKNFSLTDERNIRKFLGFCKIEYSFEPNEYDFQEMV</sequence>
<organism evidence="1 2">
    <name type="scientific">Arcicella rigui</name>
    <dbReference type="NCBI Taxonomy" id="797020"/>
    <lineage>
        <taxon>Bacteria</taxon>
        <taxon>Pseudomonadati</taxon>
        <taxon>Bacteroidota</taxon>
        <taxon>Cytophagia</taxon>
        <taxon>Cytophagales</taxon>
        <taxon>Flectobacillaceae</taxon>
        <taxon>Arcicella</taxon>
    </lineage>
</organism>
<dbReference type="Proteomes" id="UP001302949">
    <property type="component" value="Unassembled WGS sequence"/>
</dbReference>
<keyword evidence="2" id="KW-1185">Reference proteome</keyword>
<protein>
    <recommendedName>
        <fullName evidence="3">Apea-like HEPN domain-containing protein</fullName>
    </recommendedName>
</protein>
<reference evidence="1 2" key="1">
    <citation type="submission" date="2023-12" db="EMBL/GenBank/DDBJ databases">
        <title>Novel species of the genus Arcicella isolated from rivers.</title>
        <authorList>
            <person name="Lu H."/>
        </authorList>
    </citation>
    <scope>NUCLEOTIDE SEQUENCE [LARGE SCALE GENOMIC DNA]</scope>
    <source>
        <strain evidence="1 2">KCTC 23307</strain>
    </source>
</reference>
<dbReference type="RefSeq" id="WP_323299088.1">
    <property type="nucleotide sequence ID" value="NZ_JAYFUM010000038.1"/>
</dbReference>
<evidence type="ECO:0000313" key="1">
    <source>
        <dbReference type="EMBL" id="MEA5141935.1"/>
    </source>
</evidence>
<accession>A0ABU5QGE4</accession>
<comment type="caution">
    <text evidence="1">The sequence shown here is derived from an EMBL/GenBank/DDBJ whole genome shotgun (WGS) entry which is preliminary data.</text>
</comment>
<dbReference type="EMBL" id="JAYFUM010000038">
    <property type="protein sequence ID" value="MEA5141935.1"/>
    <property type="molecule type" value="Genomic_DNA"/>
</dbReference>
<evidence type="ECO:0000313" key="2">
    <source>
        <dbReference type="Proteomes" id="UP001302949"/>
    </source>
</evidence>